<reference evidence="5 6" key="2">
    <citation type="journal article" date="2017" name="Sci. Rep.">
        <title>Ant-infecting Ophiocordyceps genomes reveal a high diversity of potential behavioral manipulation genes and a possible major role for enterotoxins.</title>
        <authorList>
            <person name="de Bekker C."/>
            <person name="Ohm R.A."/>
            <person name="Evans H.C."/>
            <person name="Brachmann A."/>
            <person name="Hughes D.P."/>
        </authorList>
    </citation>
    <scope>NUCLEOTIDE SEQUENCE [LARGE SCALE GENOMIC DNA]</scope>
    <source>
        <strain evidence="5 6">SC16a</strain>
    </source>
</reference>
<dbReference type="InterPro" id="IPR012890">
    <property type="entry name" value="GCFC2-like"/>
</dbReference>
<feature type="compositionally biased region" description="Low complexity" evidence="4">
    <location>
        <begin position="59"/>
        <end position="70"/>
    </location>
</feature>
<dbReference type="PANTHER" id="PTHR12214:SF0">
    <property type="entry name" value="LD29489P"/>
    <property type="match status" value="1"/>
</dbReference>
<protein>
    <submittedName>
        <fullName evidence="5">Uncharacterized protein</fullName>
    </submittedName>
</protein>
<keyword evidence="3" id="KW-0175">Coiled coil</keyword>
<accession>A0A2A9PNL3</accession>
<evidence type="ECO:0000256" key="1">
    <source>
        <dbReference type="ARBA" id="ARBA00004123"/>
    </source>
</evidence>
<dbReference type="GO" id="GO:0000390">
    <property type="term" value="P:spliceosomal complex disassembly"/>
    <property type="evidence" value="ECO:0007669"/>
    <property type="project" value="InterPro"/>
</dbReference>
<feature type="region of interest" description="Disordered" evidence="4">
    <location>
        <begin position="231"/>
        <end position="257"/>
    </location>
</feature>
<proteinExistence type="predicted"/>
<dbReference type="PANTHER" id="PTHR12214">
    <property type="entry name" value="GC-RICH SEQUENCE DNA-BINDING FACTOR"/>
    <property type="match status" value="1"/>
</dbReference>
<evidence type="ECO:0000256" key="4">
    <source>
        <dbReference type="SAM" id="MobiDB-lite"/>
    </source>
</evidence>
<reference evidence="5 6" key="1">
    <citation type="journal article" date="2015" name="BMC Genomics">
        <title>Gene expression during zombie ant biting behavior reflects the complexity underlying fungal parasitic behavioral manipulation.</title>
        <authorList>
            <person name="de Bekker C."/>
            <person name="Ohm R.A."/>
            <person name="Loreto R.G."/>
            <person name="Sebastian A."/>
            <person name="Albert I."/>
            <person name="Merrow M."/>
            <person name="Brachmann A."/>
            <person name="Hughes D.P."/>
        </authorList>
    </citation>
    <scope>NUCLEOTIDE SEQUENCE [LARGE SCALE GENOMIC DNA]</scope>
    <source>
        <strain evidence="5 6">SC16a</strain>
    </source>
</reference>
<gene>
    <name evidence="5" type="ORF">XA68_11826</name>
</gene>
<dbReference type="InterPro" id="IPR028211">
    <property type="entry name" value="Ntr2"/>
</dbReference>
<evidence type="ECO:0000256" key="2">
    <source>
        <dbReference type="ARBA" id="ARBA00023242"/>
    </source>
</evidence>
<dbReference type="STRING" id="268505.A0A2A9PNL3"/>
<feature type="compositionally biased region" description="Acidic residues" evidence="4">
    <location>
        <begin position="299"/>
        <end position="312"/>
    </location>
</feature>
<evidence type="ECO:0000256" key="3">
    <source>
        <dbReference type="SAM" id="Coils"/>
    </source>
</evidence>
<dbReference type="AlphaFoldDB" id="A0A2A9PNL3"/>
<dbReference type="GO" id="GO:0071008">
    <property type="term" value="C:U2-type post-mRNA release spliceosomal complex"/>
    <property type="evidence" value="ECO:0007669"/>
    <property type="project" value="InterPro"/>
</dbReference>
<name>A0A2A9PNL3_OPHUN</name>
<comment type="caution">
    <text evidence="5">The sequence shown here is derived from an EMBL/GenBank/DDBJ whole genome shotgun (WGS) entry which is preliminary data.</text>
</comment>
<dbReference type="EMBL" id="LAZP02000017">
    <property type="protein sequence ID" value="PFH62814.1"/>
    <property type="molecule type" value="Genomic_DNA"/>
</dbReference>
<dbReference type="OrthoDB" id="429427at2759"/>
<evidence type="ECO:0000313" key="6">
    <source>
        <dbReference type="Proteomes" id="UP000037136"/>
    </source>
</evidence>
<organism evidence="5 6">
    <name type="scientific">Ophiocordyceps unilateralis</name>
    <name type="common">Zombie-ant fungus</name>
    <name type="synonym">Torrubia unilateralis</name>
    <dbReference type="NCBI Taxonomy" id="268505"/>
    <lineage>
        <taxon>Eukaryota</taxon>
        <taxon>Fungi</taxon>
        <taxon>Dikarya</taxon>
        <taxon>Ascomycota</taxon>
        <taxon>Pezizomycotina</taxon>
        <taxon>Sordariomycetes</taxon>
        <taxon>Hypocreomycetidae</taxon>
        <taxon>Hypocreales</taxon>
        <taxon>Ophiocordycipitaceae</taxon>
        <taxon>Ophiocordyceps</taxon>
    </lineage>
</organism>
<sequence>MLLWFYPSHVIREPAYLIAHRKLVFRVIVSEQATIISSATRRRARAIGTHEEPGAAEDSASASGNSAPNSEPVMPLFGSRAGRKPLRQSKLRNAYSYADKTEPGEEATTATNLDDDNGPVVIRPSISRLSSGKPKRKIPTSRLSFATGPGDSEDGTTSEARAPAKGVLGPKSTTKRGVALRGLPSRLQQDDDRPRYSKEYLYELQSSTPSTPRDLASLQVDDADDMELDASELEGALIVDSPASAPPETTTRILSEAEIREKKERRIRLAQENDFLSVEDDEEEESGRKKKDSSRLQAEEEDLGEGFDDFVEDGGLSLGRRAEKERRKRDRQQMAELISAAEGHSSDSSSDSDAERRIAYESAQTRAGLDGLKKPAKKPKEELPQVPPKITPLPSLAECLARLQTSIKDMEREITSKDARVEQLRKEKEEVEARETELQALLDEAGKKYQAAMGGGGKGDGRGVRAHGDGYGWSSKASSSKSTGEFRLCQSENREARHRIYKAQTGD</sequence>
<feature type="compositionally biased region" description="Basic residues" evidence="4">
    <location>
        <begin position="81"/>
        <end position="90"/>
    </location>
</feature>
<feature type="region of interest" description="Disordered" evidence="4">
    <location>
        <begin position="450"/>
        <end position="507"/>
    </location>
</feature>
<feature type="compositionally biased region" description="Basic and acidic residues" evidence="4">
    <location>
        <begin position="459"/>
        <end position="468"/>
    </location>
</feature>
<dbReference type="Pfam" id="PF15458">
    <property type="entry name" value="NTR2"/>
    <property type="match status" value="1"/>
</dbReference>
<feature type="region of interest" description="Disordered" evidence="4">
    <location>
        <begin position="270"/>
        <end position="392"/>
    </location>
</feature>
<dbReference type="Proteomes" id="UP000037136">
    <property type="component" value="Unassembled WGS sequence"/>
</dbReference>
<feature type="region of interest" description="Disordered" evidence="4">
    <location>
        <begin position="50"/>
        <end position="177"/>
    </location>
</feature>
<feature type="coiled-coil region" evidence="3">
    <location>
        <begin position="400"/>
        <end position="448"/>
    </location>
</feature>
<dbReference type="GO" id="GO:0003677">
    <property type="term" value="F:DNA binding"/>
    <property type="evidence" value="ECO:0007669"/>
    <property type="project" value="InterPro"/>
</dbReference>
<keyword evidence="6" id="KW-1185">Reference proteome</keyword>
<comment type="subcellular location">
    <subcellularLocation>
        <location evidence="1">Nucleus</location>
    </subcellularLocation>
</comment>
<keyword evidence="2" id="KW-0539">Nucleus</keyword>
<evidence type="ECO:0000313" key="5">
    <source>
        <dbReference type="EMBL" id="PFH62814.1"/>
    </source>
</evidence>